<feature type="region of interest" description="Disordered" evidence="1">
    <location>
        <begin position="1"/>
        <end position="68"/>
    </location>
</feature>
<comment type="caution">
    <text evidence="2">The sequence shown here is derived from an EMBL/GenBank/DDBJ whole genome shotgun (WGS) entry which is preliminary data.</text>
</comment>
<evidence type="ECO:0000313" key="3">
    <source>
        <dbReference type="Proteomes" id="UP000295293"/>
    </source>
</evidence>
<name>A0A4R6Z4I0_9GAMM</name>
<evidence type="ECO:0000313" key="2">
    <source>
        <dbReference type="EMBL" id="TDR46575.1"/>
    </source>
</evidence>
<reference evidence="2 3" key="1">
    <citation type="submission" date="2019-03" db="EMBL/GenBank/DDBJ databases">
        <title>Genomic Encyclopedia of Type Strains, Phase IV (KMG-IV): sequencing the most valuable type-strain genomes for metagenomic binning, comparative biology and taxonomic classification.</title>
        <authorList>
            <person name="Goeker M."/>
        </authorList>
    </citation>
    <scope>NUCLEOTIDE SEQUENCE [LARGE SCALE GENOMIC DNA]</scope>
    <source>
        <strain evidence="2 3">DSM 21667</strain>
    </source>
</reference>
<feature type="region of interest" description="Disordered" evidence="1">
    <location>
        <begin position="84"/>
        <end position="236"/>
    </location>
</feature>
<dbReference type="Proteomes" id="UP000295293">
    <property type="component" value="Unassembled WGS sequence"/>
</dbReference>
<gene>
    <name evidence="2" type="ORF">DFR29_103109</name>
</gene>
<proteinExistence type="predicted"/>
<accession>A0A4R6Z4I0</accession>
<evidence type="ECO:0000256" key="1">
    <source>
        <dbReference type="SAM" id="MobiDB-lite"/>
    </source>
</evidence>
<feature type="compositionally biased region" description="Basic residues" evidence="1">
    <location>
        <begin position="183"/>
        <end position="193"/>
    </location>
</feature>
<sequence>MAVAVGSARRKRACPGAPYAAVRPRREKPAGARPGMAASRRRGQDVPCVDRRSGLTPFGARDGPKPRRPGAFLFVFFLFGQAKEKEGRAPQTGEAAFALGAEPEQPPAGARETRRQAHKQHPPTAGSFAQNLIAKQSPAPPPHPNPLPPTAVGGEGAEHGLRPMHRQAHNQPSPPTADSCAKTGKRSRVRHRPLSPARLPPSKAWRRGSVPAAPAPSTQQRTAKSATPPIYLYIRN</sequence>
<dbReference type="AlphaFoldDB" id="A0A4R6Z4I0"/>
<feature type="compositionally biased region" description="Polar residues" evidence="1">
    <location>
        <begin position="216"/>
        <end position="225"/>
    </location>
</feature>
<feature type="compositionally biased region" description="Pro residues" evidence="1">
    <location>
        <begin position="138"/>
        <end position="149"/>
    </location>
</feature>
<protein>
    <submittedName>
        <fullName evidence="2">Uncharacterized protein</fullName>
    </submittedName>
</protein>
<keyword evidence="3" id="KW-1185">Reference proteome</keyword>
<organism evidence="2 3">
    <name type="scientific">Tahibacter aquaticus</name>
    <dbReference type="NCBI Taxonomy" id="520092"/>
    <lineage>
        <taxon>Bacteria</taxon>
        <taxon>Pseudomonadati</taxon>
        <taxon>Pseudomonadota</taxon>
        <taxon>Gammaproteobacteria</taxon>
        <taxon>Lysobacterales</taxon>
        <taxon>Rhodanobacteraceae</taxon>
        <taxon>Tahibacter</taxon>
    </lineage>
</organism>
<feature type="compositionally biased region" description="Basic and acidic residues" evidence="1">
    <location>
        <begin position="42"/>
        <end position="53"/>
    </location>
</feature>
<dbReference type="EMBL" id="SNZH01000003">
    <property type="protein sequence ID" value="TDR46575.1"/>
    <property type="molecule type" value="Genomic_DNA"/>
</dbReference>